<dbReference type="PANTHER" id="PTHR48475">
    <property type="entry name" value="RIBONUCLEASE H"/>
    <property type="match status" value="1"/>
</dbReference>
<dbReference type="GO" id="GO:0004523">
    <property type="term" value="F:RNA-DNA hybrid ribonuclease activity"/>
    <property type="evidence" value="ECO:0007669"/>
    <property type="project" value="InterPro"/>
</dbReference>
<feature type="domain" description="RNase H type-1" evidence="1">
    <location>
        <begin position="1"/>
        <end position="125"/>
    </location>
</feature>
<dbReference type="CDD" id="cd09279">
    <property type="entry name" value="RNase_HI_like"/>
    <property type="match status" value="1"/>
</dbReference>
<sequence>MLYVDGATSVEGSGPRAVLMGPYGFKSEHALRFKFQTTNNATEYEALIYGMKLALKLKAQNIRVFSDSQLIVNQVNGSCDIRDPQLGHYASMVNRLKSDFVLFQMDKIPRVDNKWADELSKLASSQDMNPQRTTFIKILDAPRYANPVVEC</sequence>
<gene>
    <name evidence="2" type="ORF">SLEP1_g942</name>
</gene>
<evidence type="ECO:0000313" key="3">
    <source>
        <dbReference type="Proteomes" id="UP001054252"/>
    </source>
</evidence>
<protein>
    <recommendedName>
        <fullName evidence="1">RNase H type-1 domain-containing protein</fullName>
    </recommendedName>
</protein>
<evidence type="ECO:0000313" key="2">
    <source>
        <dbReference type="EMBL" id="GKU86412.1"/>
    </source>
</evidence>
<evidence type="ECO:0000259" key="1">
    <source>
        <dbReference type="PROSITE" id="PS50879"/>
    </source>
</evidence>
<dbReference type="EMBL" id="BPVZ01000001">
    <property type="protein sequence ID" value="GKU86412.1"/>
    <property type="molecule type" value="Genomic_DNA"/>
</dbReference>
<dbReference type="PROSITE" id="PS50879">
    <property type="entry name" value="RNASE_H_1"/>
    <property type="match status" value="1"/>
</dbReference>
<dbReference type="PANTHER" id="PTHR48475:SF2">
    <property type="entry name" value="RIBONUCLEASE H"/>
    <property type="match status" value="1"/>
</dbReference>
<reference evidence="2 3" key="1">
    <citation type="journal article" date="2021" name="Commun. Biol.">
        <title>The genome of Shorea leprosula (Dipterocarpaceae) highlights the ecological relevance of drought in aseasonal tropical rainforests.</title>
        <authorList>
            <person name="Ng K.K.S."/>
            <person name="Kobayashi M.J."/>
            <person name="Fawcett J.A."/>
            <person name="Hatakeyama M."/>
            <person name="Paape T."/>
            <person name="Ng C.H."/>
            <person name="Ang C.C."/>
            <person name="Tnah L.H."/>
            <person name="Lee C.T."/>
            <person name="Nishiyama T."/>
            <person name="Sese J."/>
            <person name="O'Brien M.J."/>
            <person name="Copetti D."/>
            <person name="Mohd Noor M.I."/>
            <person name="Ong R.C."/>
            <person name="Putra M."/>
            <person name="Sireger I.Z."/>
            <person name="Indrioko S."/>
            <person name="Kosugi Y."/>
            <person name="Izuno A."/>
            <person name="Isagi Y."/>
            <person name="Lee S.L."/>
            <person name="Shimizu K.K."/>
        </authorList>
    </citation>
    <scope>NUCLEOTIDE SEQUENCE [LARGE SCALE GENOMIC DNA]</scope>
    <source>
        <strain evidence="2">214</strain>
    </source>
</reference>
<name>A0AAV5HIZ4_9ROSI</name>
<dbReference type="AlphaFoldDB" id="A0AAV5HIZ4"/>
<dbReference type="InterPro" id="IPR002156">
    <property type="entry name" value="RNaseH_domain"/>
</dbReference>
<organism evidence="2 3">
    <name type="scientific">Rubroshorea leprosula</name>
    <dbReference type="NCBI Taxonomy" id="152421"/>
    <lineage>
        <taxon>Eukaryota</taxon>
        <taxon>Viridiplantae</taxon>
        <taxon>Streptophyta</taxon>
        <taxon>Embryophyta</taxon>
        <taxon>Tracheophyta</taxon>
        <taxon>Spermatophyta</taxon>
        <taxon>Magnoliopsida</taxon>
        <taxon>eudicotyledons</taxon>
        <taxon>Gunneridae</taxon>
        <taxon>Pentapetalae</taxon>
        <taxon>rosids</taxon>
        <taxon>malvids</taxon>
        <taxon>Malvales</taxon>
        <taxon>Dipterocarpaceae</taxon>
        <taxon>Rubroshorea</taxon>
    </lineage>
</organism>
<accession>A0AAV5HIZ4</accession>
<comment type="caution">
    <text evidence="2">The sequence shown here is derived from an EMBL/GenBank/DDBJ whole genome shotgun (WGS) entry which is preliminary data.</text>
</comment>
<dbReference type="GO" id="GO:0003676">
    <property type="term" value="F:nucleic acid binding"/>
    <property type="evidence" value="ECO:0007669"/>
    <property type="project" value="InterPro"/>
</dbReference>
<dbReference type="Gene3D" id="3.30.420.10">
    <property type="entry name" value="Ribonuclease H-like superfamily/Ribonuclease H"/>
    <property type="match status" value="1"/>
</dbReference>
<dbReference type="InterPro" id="IPR036397">
    <property type="entry name" value="RNaseH_sf"/>
</dbReference>
<dbReference type="SUPFAM" id="SSF53098">
    <property type="entry name" value="Ribonuclease H-like"/>
    <property type="match status" value="1"/>
</dbReference>
<dbReference type="InterPro" id="IPR012337">
    <property type="entry name" value="RNaseH-like_sf"/>
</dbReference>
<proteinExistence type="predicted"/>
<keyword evidence="3" id="KW-1185">Reference proteome</keyword>
<dbReference type="Proteomes" id="UP001054252">
    <property type="component" value="Unassembled WGS sequence"/>
</dbReference>
<dbReference type="Pfam" id="PF13456">
    <property type="entry name" value="RVT_3"/>
    <property type="match status" value="1"/>
</dbReference>